<dbReference type="GO" id="GO:0006281">
    <property type="term" value="P:DNA repair"/>
    <property type="evidence" value="ECO:0007669"/>
    <property type="project" value="InterPro"/>
</dbReference>
<dbReference type="SUPFAM" id="SSF56672">
    <property type="entry name" value="DNA/RNA polymerases"/>
    <property type="match status" value="1"/>
</dbReference>
<dbReference type="RefSeq" id="WP_078406549.1">
    <property type="nucleotide sequence ID" value="NZ_CP016372.1"/>
</dbReference>
<dbReference type="CDD" id="cd01700">
    <property type="entry name" value="PolY_Pol_V_umuC"/>
    <property type="match status" value="1"/>
</dbReference>
<evidence type="ECO:0000256" key="2">
    <source>
        <dbReference type="ARBA" id="ARBA00023199"/>
    </source>
</evidence>
<reference evidence="5" key="7">
    <citation type="journal article" date="2017" name="Sci. Rep.">
        <title>Genomic features, phylogenetic relationships, and comparative genomics of Elizabethkingia anophelis strain EM361-97 isolated in Taiwan.</title>
        <authorList>
            <person name="Lin J.N."/>
            <person name="Lai C.H."/>
            <person name="Yang C.H."/>
            <person name="Huang Y.H."/>
            <person name="Lin H.H."/>
        </authorList>
    </citation>
    <scope>NUCLEOTIDE SEQUENCE</scope>
</reference>
<dbReference type="InterPro" id="IPR043128">
    <property type="entry name" value="Rev_trsase/Diguanyl_cyclase"/>
</dbReference>
<keyword evidence="2" id="KW-0741">SOS mutagenesis</keyword>
<name>A0A455ZIM1_9FLAO</name>
<reference evidence="5" key="5">
    <citation type="journal article" date="2017" name="Genome Announc.">
        <title>Complete Circularized Genome Sequences of Four Strains of Elizabethkingia anophelis, Including Two Novel Strains Isolated from Wild-Caught Anopheles sinensis.</title>
        <authorList>
            <person name="Pei D."/>
            <person name="Nicholson A.C."/>
            <person name="Jiang J."/>
            <person name="Chen H."/>
            <person name="Whitney A.M."/>
            <person name="Villarma A."/>
            <person name="Bell M."/>
            <person name="Humrighouse B."/>
            <person name="Rowe L.A."/>
            <person name="Sheth M."/>
            <person name="Batra D."/>
            <person name="Juieng P."/>
            <person name="Loparev V.N."/>
            <person name="McQuiston J.R."/>
            <person name="Lan Y."/>
            <person name="Ma Y."/>
            <person name="Xu J."/>
        </authorList>
    </citation>
    <scope>NUCLEOTIDE SEQUENCE</scope>
</reference>
<dbReference type="GO" id="GO:0003684">
    <property type="term" value="F:damaged DNA binding"/>
    <property type="evidence" value="ECO:0007669"/>
    <property type="project" value="InterPro"/>
</dbReference>
<sequence length="418" mass="48364">MYALVDCNNFYASCERSFDPLLNGKPVVVLSNNDGCAIARSNEAKALGIPMGAPAYEYEKLFKENDVKVFSTNFALYGDISNRVMKILSNYTPNVEVYSIDEIFLKLIGYQNYDLHKYGLDMKNNVFTNTRIPVSIGYAPTKALAKVANRIAKKFPVITHDVYIIDSEEKRIKALKWLKIGDVWGIGRQFESKLRLQGINNAYQFTQLPDYYVQKEMSIVGLRLKRELEGKEYIDLEDKKRKKAIATTRSFDKNYREYDIIKERVSTFASRCAEKLRKEKSYCSEVIVFIHTNYFRKDQPQYSKSIKIKIPQPTNSSITISKYAIKALEQIFVDGFAYKKAGVIVSKISPEPFRQFNLFENEDPRHGNLMKVLDKLNKSLPNPIVKLASQDFGRREKNKQEKLSPRYTTKWDELLEIE</sequence>
<evidence type="ECO:0000313" key="5">
    <source>
        <dbReference type="EMBL" id="DAC76451.1"/>
    </source>
</evidence>
<dbReference type="InterPro" id="IPR001126">
    <property type="entry name" value="UmuC"/>
</dbReference>
<dbReference type="InterPro" id="IPR043502">
    <property type="entry name" value="DNA/RNA_pol_sf"/>
</dbReference>
<dbReference type="Gene3D" id="3.30.1490.100">
    <property type="entry name" value="DNA polymerase, Y-family, little finger domain"/>
    <property type="match status" value="1"/>
</dbReference>
<dbReference type="GO" id="GO:0009432">
    <property type="term" value="P:SOS response"/>
    <property type="evidence" value="ECO:0007669"/>
    <property type="project" value="UniProtKB-KW"/>
</dbReference>
<gene>
    <name evidence="5" type="primary">umuC</name>
</gene>
<dbReference type="AlphaFoldDB" id="A0A455ZIM1"/>
<dbReference type="PANTHER" id="PTHR11076">
    <property type="entry name" value="DNA REPAIR POLYMERASE UMUC / TRANSFERASE FAMILY MEMBER"/>
    <property type="match status" value="1"/>
</dbReference>
<reference evidence="5" key="4">
    <citation type="journal article" date="2016" name="Sci. Rep.">
        <title>Genomic epidemiology and global diversity of the emerging bacterial pathogen Elizabethkingia anophelis.</title>
        <authorList>
            <person name="Breurec S."/>
            <person name="Criscuolo A."/>
            <person name="Diancourt L."/>
            <person name="Rendueles O."/>
            <person name="Vandenbogaert M."/>
            <person name="Passet V."/>
            <person name="Caro V."/>
            <person name="Rocha E.P."/>
            <person name="Touchon M."/>
            <person name="Brisse S."/>
        </authorList>
    </citation>
    <scope>NUCLEOTIDE SEQUENCE</scope>
</reference>
<dbReference type="InterPro" id="IPR050116">
    <property type="entry name" value="DNA_polymerase-Y"/>
</dbReference>
<dbReference type="Pfam" id="PF13438">
    <property type="entry name" value="DUF4113"/>
    <property type="match status" value="1"/>
</dbReference>
<reference evidence="5" key="3">
    <citation type="journal article" date="2016" name="Genome Announc.">
        <title>Complete Genome Sequences of Four Strains from the 2015-2016 Elizabethkingia anophelis Outbreak.</title>
        <authorList>
            <person name="Nicholson A.C."/>
            <person name="Whitney A.M."/>
            <person name="Emery B.D."/>
            <person name="Bell M.E."/>
            <person name="Gartin J.T."/>
            <person name="Humrighouse B.W."/>
            <person name="Loparev V.N."/>
            <person name="Batra D."/>
            <person name="Sheth M."/>
            <person name="Rowe L.A."/>
            <person name="Juieng P."/>
            <person name="Knipe K."/>
            <person name="Gulvik C."/>
            <person name="McQuiston J.R."/>
        </authorList>
    </citation>
    <scope>NUCLEOTIDE SEQUENCE</scope>
</reference>
<dbReference type="PANTHER" id="PTHR11076:SF33">
    <property type="entry name" value="DNA POLYMERASE KAPPA"/>
    <property type="match status" value="1"/>
</dbReference>
<dbReference type="Pfam" id="PF00817">
    <property type="entry name" value="IMS"/>
    <property type="match status" value="1"/>
</dbReference>
<evidence type="ECO:0000256" key="3">
    <source>
        <dbReference type="ARBA" id="ARBA00023236"/>
    </source>
</evidence>
<dbReference type="Gene3D" id="3.30.70.270">
    <property type="match status" value="1"/>
</dbReference>
<organism evidence="5">
    <name type="scientific">Elizabethkingia anophelis</name>
    <dbReference type="NCBI Taxonomy" id="1117645"/>
    <lineage>
        <taxon>Bacteria</taxon>
        <taxon>Pseudomonadati</taxon>
        <taxon>Bacteroidota</taxon>
        <taxon>Flavobacteriia</taxon>
        <taxon>Flavobacteriales</taxon>
        <taxon>Weeksellaceae</taxon>
        <taxon>Elizabethkingia</taxon>
    </lineage>
</organism>
<dbReference type="InterPro" id="IPR036775">
    <property type="entry name" value="DNA_pol_Y-fam_lit_finger_sf"/>
</dbReference>
<reference evidence="5" key="6">
    <citation type="journal article" date="2017" name="Nat. Commun.">
        <title>Evolutionary dynamics and genomic features of the Elizabethkingia anophelis 2015 to 2016 Wisconsin outbreak strain.</title>
        <authorList>
            <person name="Perrin A."/>
            <person name="Larsonneur E."/>
            <person name="Nicholson A.C."/>
            <person name="Edwards D.J."/>
            <person name="Gundlach K.M."/>
            <person name="Whitney A.M."/>
            <person name="Gulvik C.A."/>
            <person name="Bell M.E."/>
            <person name="Rendueles O."/>
            <person name="Cury J."/>
            <person name="Hugon P."/>
            <person name="Clermont D."/>
            <person name="Enouf V."/>
            <person name="Loparev V."/>
            <person name="Juieng P."/>
            <person name="Monson T."/>
            <person name="Warshauer D."/>
            <person name="Elbadawi L.I."/>
            <person name="Walters M.S."/>
            <person name="Crist M.B."/>
            <person name="Noble-Wang J."/>
            <person name="Borlaug G."/>
            <person name="Rocha E.P.C."/>
            <person name="Criscuolo A."/>
            <person name="Touchon M."/>
            <person name="Davis J.P."/>
            <person name="Holt K.E."/>
            <person name="McQuiston J.R."/>
            <person name="Brisse S."/>
        </authorList>
    </citation>
    <scope>NUCLEOTIDE SEQUENCE</scope>
</reference>
<keyword evidence="3" id="KW-0742">SOS response</keyword>
<feature type="domain" description="UmuC" evidence="4">
    <location>
        <begin position="2"/>
        <end position="187"/>
    </location>
</feature>
<reference evidence="5" key="2">
    <citation type="journal article" date="2014" name="PLoS ONE">
        <title>Insights from the genome annotation of Elizabethkingia anophelis from the malaria vector Anopheles gambiae.</title>
        <authorList>
            <person name="Kukutla P."/>
            <person name="Lindberg B.G."/>
            <person name="Pei D."/>
            <person name="Rayl M."/>
            <person name="Yu W."/>
            <person name="Steritz M."/>
            <person name="Faye I."/>
            <person name="Xu J."/>
        </authorList>
    </citation>
    <scope>NUCLEOTIDE SEQUENCE</scope>
</reference>
<dbReference type="GO" id="GO:0042276">
    <property type="term" value="P:error-prone translesion synthesis"/>
    <property type="evidence" value="ECO:0007669"/>
    <property type="project" value="TreeGrafter"/>
</dbReference>
<dbReference type="KEGG" id="een:BBD30_01715"/>
<dbReference type="InterPro" id="IPR017961">
    <property type="entry name" value="DNA_pol_Y-fam_little_finger"/>
</dbReference>
<accession>A0A455ZIM1</accession>
<dbReference type="SUPFAM" id="SSF100879">
    <property type="entry name" value="Lesion bypass DNA polymerase (Y-family), little finger domain"/>
    <property type="match status" value="1"/>
</dbReference>
<dbReference type="InterPro" id="IPR025188">
    <property type="entry name" value="DUF4113"/>
</dbReference>
<comment type="similarity">
    <text evidence="1">Belongs to the DNA polymerase type-Y family.</text>
</comment>
<reference evidence="5" key="8">
    <citation type="journal article" date="2018" name="J. ISSAAS">
        <title>In Silico Identification of Three Types of Integrative and Conjugative Elements (ICEs) in Elizabethkingia anophelis Strains Isolated from Around the World.</title>
        <authorList>
            <person name="Xu J."/>
            <person name="Pei D."/>
            <person name="Nicholson A."/>
            <person name="Lan Y."/>
            <person name="Xia Q."/>
        </authorList>
    </citation>
    <scope>NUCLEOTIDE SEQUENCE</scope>
</reference>
<dbReference type="EMBL" id="BK010624">
    <property type="protein sequence ID" value="DAC76451.1"/>
    <property type="molecule type" value="Genomic_DNA"/>
</dbReference>
<dbReference type="Pfam" id="PF11799">
    <property type="entry name" value="IMS_C"/>
    <property type="match status" value="1"/>
</dbReference>
<evidence type="ECO:0000256" key="1">
    <source>
        <dbReference type="ARBA" id="ARBA00010945"/>
    </source>
</evidence>
<dbReference type="PROSITE" id="PS50173">
    <property type="entry name" value="UMUC"/>
    <property type="match status" value="1"/>
</dbReference>
<keyword evidence="2" id="KW-0227">DNA damage</keyword>
<proteinExistence type="inferred from homology"/>
<evidence type="ECO:0000259" key="4">
    <source>
        <dbReference type="PROSITE" id="PS50173"/>
    </source>
</evidence>
<protein>
    <submittedName>
        <fullName evidence="5">Error-prone lesion bypass DNA polymerase V (UmuC)</fullName>
    </submittedName>
</protein>
<dbReference type="Gene3D" id="3.40.1170.60">
    <property type="match status" value="1"/>
</dbReference>
<dbReference type="GO" id="GO:0003887">
    <property type="term" value="F:DNA-directed DNA polymerase activity"/>
    <property type="evidence" value="ECO:0007669"/>
    <property type="project" value="UniProtKB-KW"/>
</dbReference>
<reference evidence="5" key="1">
    <citation type="journal article" date="2014" name="Genome Biol. Evol.">
        <title>Comparative genomic analysis of malaria mosquito vector-associated novel pathogen Elizabethkingia anophelis.</title>
        <authorList>
            <person name="Teo J."/>
            <person name="Tan S.Y."/>
            <person name="Liu Y."/>
            <person name="Tay M."/>
            <person name="Ding Y."/>
            <person name="Li Y."/>
            <person name="Kjelleberg S."/>
            <person name="Givskov M."/>
            <person name="Lin R.T."/>
            <person name="Yang L."/>
        </authorList>
    </citation>
    <scope>NUCLEOTIDE SEQUENCE</scope>
</reference>